<feature type="region of interest" description="Disordered" evidence="1">
    <location>
        <begin position="386"/>
        <end position="409"/>
    </location>
</feature>
<feature type="chain" id="PRO_5020223335" description="Transposase domain-containing protein" evidence="2">
    <location>
        <begin position="21"/>
        <end position="839"/>
    </location>
</feature>
<proteinExistence type="predicted"/>
<evidence type="ECO:0000256" key="2">
    <source>
        <dbReference type="SAM" id="SignalP"/>
    </source>
</evidence>
<protein>
    <recommendedName>
        <fullName evidence="5">Transposase domain-containing protein</fullName>
    </recommendedName>
</protein>
<gene>
    <name evidence="3" type="ORF">K435DRAFT_822265</name>
</gene>
<name>A0A4S8LBG0_DENBC</name>
<keyword evidence="2" id="KW-0732">Signal</keyword>
<evidence type="ECO:0000313" key="3">
    <source>
        <dbReference type="EMBL" id="THU85981.1"/>
    </source>
</evidence>
<dbReference type="PANTHER" id="PTHR46579">
    <property type="entry name" value="F5/8 TYPE C DOMAIN-CONTAINING PROTEIN-RELATED"/>
    <property type="match status" value="1"/>
</dbReference>
<evidence type="ECO:0000256" key="1">
    <source>
        <dbReference type="SAM" id="MobiDB-lite"/>
    </source>
</evidence>
<keyword evidence="4" id="KW-1185">Reference proteome</keyword>
<dbReference type="EMBL" id="ML179519">
    <property type="protein sequence ID" value="THU85981.1"/>
    <property type="molecule type" value="Genomic_DNA"/>
</dbReference>
<reference evidence="3 4" key="1">
    <citation type="journal article" date="2019" name="Nat. Ecol. Evol.">
        <title>Megaphylogeny resolves global patterns of mushroom evolution.</title>
        <authorList>
            <person name="Varga T."/>
            <person name="Krizsan K."/>
            <person name="Foldi C."/>
            <person name="Dima B."/>
            <person name="Sanchez-Garcia M."/>
            <person name="Sanchez-Ramirez S."/>
            <person name="Szollosi G.J."/>
            <person name="Szarkandi J.G."/>
            <person name="Papp V."/>
            <person name="Albert L."/>
            <person name="Andreopoulos W."/>
            <person name="Angelini C."/>
            <person name="Antonin V."/>
            <person name="Barry K.W."/>
            <person name="Bougher N.L."/>
            <person name="Buchanan P."/>
            <person name="Buyck B."/>
            <person name="Bense V."/>
            <person name="Catcheside P."/>
            <person name="Chovatia M."/>
            <person name="Cooper J."/>
            <person name="Damon W."/>
            <person name="Desjardin D."/>
            <person name="Finy P."/>
            <person name="Geml J."/>
            <person name="Haridas S."/>
            <person name="Hughes K."/>
            <person name="Justo A."/>
            <person name="Karasinski D."/>
            <person name="Kautmanova I."/>
            <person name="Kiss B."/>
            <person name="Kocsube S."/>
            <person name="Kotiranta H."/>
            <person name="LaButti K.M."/>
            <person name="Lechner B.E."/>
            <person name="Liimatainen K."/>
            <person name="Lipzen A."/>
            <person name="Lukacs Z."/>
            <person name="Mihaltcheva S."/>
            <person name="Morgado L.N."/>
            <person name="Niskanen T."/>
            <person name="Noordeloos M.E."/>
            <person name="Ohm R.A."/>
            <person name="Ortiz-Santana B."/>
            <person name="Ovrebo C."/>
            <person name="Racz N."/>
            <person name="Riley R."/>
            <person name="Savchenko A."/>
            <person name="Shiryaev A."/>
            <person name="Soop K."/>
            <person name="Spirin V."/>
            <person name="Szebenyi C."/>
            <person name="Tomsovsky M."/>
            <person name="Tulloss R.E."/>
            <person name="Uehling J."/>
            <person name="Grigoriev I.V."/>
            <person name="Vagvolgyi C."/>
            <person name="Papp T."/>
            <person name="Martin F.M."/>
            <person name="Miettinen O."/>
            <person name="Hibbett D.S."/>
            <person name="Nagy L.G."/>
        </authorList>
    </citation>
    <scope>NUCLEOTIDE SEQUENCE [LARGE SCALE GENOMIC DNA]</scope>
    <source>
        <strain evidence="3 4">CBS 962.96</strain>
    </source>
</reference>
<dbReference type="AlphaFoldDB" id="A0A4S8LBG0"/>
<sequence length="839" mass="96039">MCQILVIWLILCVGVSRSTANLVLQALQLILLTVTELLAITIKIFGQELDIPPLEICSDIHTIYRAVEVEPEIIRTVCCPKCFTLYSLDNVPEFCTWRQTKRARKCGEQLMTARKTQNGEKLLVPVRLYSTQSFESWLQFFLARPRIEDIIDQSYTHIPPNNGMMYGIWDSPAWTKGPLGDFTKKQGNLTFSLYIDWFNPLTNKIAGKVISCGAILLCCMNLPPDIRYLPENTFFVGVTPGPSAPDFVTISHIMQPVVDVMGKIIPTHRHPEGRHIRTGLLPLIGDLQAIWKISGFLGHTQALEWKNATTKAKKKQLATQNGVRWTALYDLPYWDPVAQIVLGFMHNSLEGILQQHLRQLWSIGKEVNIIEEDTISIDSELENVSISSQHDTENTPTQTLRDSMSRSQSHLSDYVSADEDIDEDMEDDEDISYPKHFSFSSDELELIQKCIRNVNLPTYVQRPPGNLGEKAHGKLKADNYFTLFAVIFPLIIPTFWHLTGDDYKRSLLENFYHLVASTNIISSFSTSPHEADQYMVHYTAYRRGIHELFPTYQDKPNHHYAMHNGEILKYWGPVAALSEFAGERMNGVMQNINTNRHIYDVDFTMLRQMCRRGRFEAQVHDYQKDDSLTSHMNSLLLPNPNYGTNATSVQPLTPYETGILIHNGKRMSGVDYEMLLAHLKSIGEQWRKVDEFPHPENAYVLQPIAVQPTEFTFEGRTYSQNKSHKGNSAIQFYSHSKEETHIGYIESIWSMPLHQISRTFLLVCLYKDLPVEENMRSPYAGRSGFNAQLVYAEPVFPAYMIIEPQQIISHLATYRLPYGTYSINRDVLAVCWSLNRGRK</sequence>
<feature type="signal peptide" evidence="2">
    <location>
        <begin position="1"/>
        <end position="20"/>
    </location>
</feature>
<dbReference type="PANTHER" id="PTHR46579:SF1">
    <property type="entry name" value="F5_8 TYPE C DOMAIN-CONTAINING PROTEIN"/>
    <property type="match status" value="1"/>
</dbReference>
<dbReference type="OrthoDB" id="3269001at2759"/>
<dbReference type="Proteomes" id="UP000297245">
    <property type="component" value="Unassembled WGS sequence"/>
</dbReference>
<evidence type="ECO:0008006" key="5">
    <source>
        <dbReference type="Google" id="ProtNLM"/>
    </source>
</evidence>
<accession>A0A4S8LBG0</accession>
<evidence type="ECO:0000313" key="4">
    <source>
        <dbReference type="Proteomes" id="UP000297245"/>
    </source>
</evidence>
<organism evidence="3 4">
    <name type="scientific">Dendrothele bispora (strain CBS 962.96)</name>
    <dbReference type="NCBI Taxonomy" id="1314807"/>
    <lineage>
        <taxon>Eukaryota</taxon>
        <taxon>Fungi</taxon>
        <taxon>Dikarya</taxon>
        <taxon>Basidiomycota</taxon>
        <taxon>Agaricomycotina</taxon>
        <taxon>Agaricomycetes</taxon>
        <taxon>Agaricomycetidae</taxon>
        <taxon>Agaricales</taxon>
        <taxon>Agaricales incertae sedis</taxon>
        <taxon>Dendrothele</taxon>
    </lineage>
</organism>